<feature type="domain" description="Leucine-binding protein" evidence="6">
    <location>
        <begin position="35"/>
        <end position="381"/>
    </location>
</feature>
<dbReference type="InterPro" id="IPR000709">
    <property type="entry name" value="Leu_Ile_Val-bd"/>
</dbReference>
<dbReference type="Proteomes" id="UP000219167">
    <property type="component" value="Unassembled WGS sequence"/>
</dbReference>
<evidence type="ECO:0000313" key="7">
    <source>
        <dbReference type="EMBL" id="SOC46371.1"/>
    </source>
</evidence>
<keyword evidence="4" id="KW-0029">Amino-acid transport</keyword>
<evidence type="ECO:0000313" key="8">
    <source>
        <dbReference type="Proteomes" id="UP000219167"/>
    </source>
</evidence>
<keyword evidence="8" id="KW-1185">Reference proteome</keyword>
<comment type="similarity">
    <text evidence="1">Belongs to the leucine-binding protein family.</text>
</comment>
<accession>A0A285V1F7</accession>
<gene>
    <name evidence="7" type="ORF">SAMN05892877_12233</name>
</gene>
<sequence length="418" mass="45399">MKNRTIAAHVSKLASCVAAAVLLSAAAANIASAATIKIGLLAPLTGPASADGQEYQRGAQMAVDELNAAGGFNGDTFELVVGDVKDQSAGNVTSAVERLLGDPDVHFMLTGYASLTNFEIDTMAEAEMPYVLAATSAQTRDIIAPDPDKYNCCWSWTPSFDAYNTDVTYFVEKLAADGKLKLSDKKVAIISSDNAYSKTISEGMKKTFSEKGWTLTVDEMVPFGEVTDWRPILAKVRENPPDVVINTDYLSGNSASFLNQFLEQPTNSLVFLQYAPSVPEFVELTKSNSNGVVYNLLGGPLFSPKNPRADEVAKKFKDKYGVESGTYGLALYEIVNVYHDALKKVGDASDHEAIMKAIGETDKQVVAGRLKFDPTTHLAMQGDDYIPITFFQIWDGQRTLISPAAYASGEYKQQPWMK</sequence>
<evidence type="ECO:0000256" key="5">
    <source>
        <dbReference type="SAM" id="SignalP"/>
    </source>
</evidence>
<proteinExistence type="inferred from homology"/>
<dbReference type="InterPro" id="IPR028082">
    <property type="entry name" value="Peripla_BP_I"/>
</dbReference>
<organism evidence="7 8">
    <name type="scientific">Rhizobium subbaraonis</name>
    <dbReference type="NCBI Taxonomy" id="908946"/>
    <lineage>
        <taxon>Bacteria</taxon>
        <taxon>Pseudomonadati</taxon>
        <taxon>Pseudomonadota</taxon>
        <taxon>Alphaproteobacteria</taxon>
        <taxon>Hyphomicrobiales</taxon>
        <taxon>Rhizobiaceae</taxon>
        <taxon>Rhizobium/Agrobacterium group</taxon>
        <taxon>Rhizobium</taxon>
    </lineage>
</organism>
<reference evidence="7 8" key="1">
    <citation type="submission" date="2017-08" db="EMBL/GenBank/DDBJ databases">
        <authorList>
            <person name="de Groot N.N."/>
        </authorList>
    </citation>
    <scope>NUCLEOTIDE SEQUENCE [LARGE SCALE GENOMIC DNA]</scope>
    <source>
        <strain evidence="7 8">JC85</strain>
    </source>
</reference>
<feature type="chain" id="PRO_5012628648" evidence="5">
    <location>
        <begin position="34"/>
        <end position="418"/>
    </location>
</feature>
<name>A0A285V1F7_9HYPH</name>
<dbReference type="SUPFAM" id="SSF53822">
    <property type="entry name" value="Periplasmic binding protein-like I"/>
    <property type="match status" value="1"/>
</dbReference>
<dbReference type="GO" id="GO:0006865">
    <property type="term" value="P:amino acid transport"/>
    <property type="evidence" value="ECO:0007669"/>
    <property type="project" value="UniProtKB-KW"/>
</dbReference>
<dbReference type="Pfam" id="PF13458">
    <property type="entry name" value="Peripla_BP_6"/>
    <property type="match status" value="1"/>
</dbReference>
<dbReference type="PANTHER" id="PTHR30483">
    <property type="entry name" value="LEUCINE-SPECIFIC-BINDING PROTEIN"/>
    <property type="match status" value="1"/>
</dbReference>
<evidence type="ECO:0000259" key="6">
    <source>
        <dbReference type="Pfam" id="PF13458"/>
    </source>
</evidence>
<dbReference type="InterPro" id="IPR028081">
    <property type="entry name" value="Leu-bd"/>
</dbReference>
<evidence type="ECO:0000256" key="2">
    <source>
        <dbReference type="ARBA" id="ARBA00022448"/>
    </source>
</evidence>
<dbReference type="PANTHER" id="PTHR30483:SF6">
    <property type="entry name" value="PERIPLASMIC BINDING PROTEIN OF ABC TRANSPORTER FOR NATURAL AMINO ACIDS"/>
    <property type="match status" value="1"/>
</dbReference>
<dbReference type="InterPro" id="IPR051010">
    <property type="entry name" value="BCAA_transport"/>
</dbReference>
<evidence type="ECO:0000256" key="1">
    <source>
        <dbReference type="ARBA" id="ARBA00010062"/>
    </source>
</evidence>
<keyword evidence="3 5" id="KW-0732">Signal</keyword>
<protein>
    <submittedName>
        <fullName evidence="7">Amino acid/amide ABC transporter substrate-binding protein (HAAT family)</fullName>
    </submittedName>
</protein>
<dbReference type="Gene3D" id="3.40.50.2300">
    <property type="match status" value="2"/>
</dbReference>
<dbReference type="OrthoDB" id="9783240at2"/>
<evidence type="ECO:0000256" key="3">
    <source>
        <dbReference type="ARBA" id="ARBA00022729"/>
    </source>
</evidence>
<dbReference type="PRINTS" id="PR00337">
    <property type="entry name" value="LEUILEVALBP"/>
</dbReference>
<evidence type="ECO:0000256" key="4">
    <source>
        <dbReference type="ARBA" id="ARBA00022970"/>
    </source>
</evidence>
<dbReference type="RefSeq" id="WP_097142617.1">
    <property type="nucleotide sequence ID" value="NZ_OBQD01000022.1"/>
</dbReference>
<dbReference type="AlphaFoldDB" id="A0A285V1F7"/>
<keyword evidence="2" id="KW-0813">Transport</keyword>
<dbReference type="EMBL" id="OBQD01000022">
    <property type="protein sequence ID" value="SOC46371.1"/>
    <property type="molecule type" value="Genomic_DNA"/>
</dbReference>
<feature type="signal peptide" evidence="5">
    <location>
        <begin position="1"/>
        <end position="33"/>
    </location>
</feature>